<reference evidence="2 3" key="1">
    <citation type="submission" date="2021-06" db="EMBL/GenBank/DDBJ databases">
        <title>Updating the genus Pseudomonas: Description of 43 new species and partition of the Pseudomonas putida group.</title>
        <authorList>
            <person name="Girard L."/>
            <person name="Lood C."/>
            <person name="Vandamme P."/>
            <person name="Rokni-Zadeh H."/>
            <person name="Van Noort V."/>
            <person name="Hofte M."/>
            <person name="Lavigne R."/>
            <person name="De Mot R."/>
        </authorList>
    </citation>
    <scope>NUCLEOTIDE SEQUENCE [LARGE SCALE GENOMIC DNA]</scope>
    <source>
        <strain evidence="2 3">COR58</strain>
    </source>
</reference>
<evidence type="ECO:0000256" key="1">
    <source>
        <dbReference type="SAM" id="MobiDB-lite"/>
    </source>
</evidence>
<evidence type="ECO:0000313" key="3">
    <source>
        <dbReference type="Proteomes" id="UP000765224"/>
    </source>
</evidence>
<gene>
    <name evidence="2" type="ORF">KVG96_09170</name>
</gene>
<dbReference type="EMBL" id="JAHSTS010000001">
    <property type="protein sequence ID" value="MBV4458116.1"/>
    <property type="molecule type" value="Genomic_DNA"/>
</dbReference>
<comment type="caution">
    <text evidence="2">The sequence shown here is derived from an EMBL/GenBank/DDBJ whole genome shotgun (WGS) entry which is preliminary data.</text>
</comment>
<accession>A0ABS6PCC7</accession>
<proteinExistence type="predicted"/>
<organism evidence="2 3">
    <name type="scientific">Pseudomonas ekonensis</name>
    <dbReference type="NCBI Taxonomy" id="2842353"/>
    <lineage>
        <taxon>Bacteria</taxon>
        <taxon>Pseudomonadati</taxon>
        <taxon>Pseudomonadota</taxon>
        <taxon>Gammaproteobacteria</taxon>
        <taxon>Pseudomonadales</taxon>
        <taxon>Pseudomonadaceae</taxon>
        <taxon>Pseudomonas</taxon>
    </lineage>
</organism>
<keyword evidence="3" id="KW-1185">Reference proteome</keyword>
<feature type="compositionally biased region" description="Basic and acidic residues" evidence="1">
    <location>
        <begin position="38"/>
        <end position="57"/>
    </location>
</feature>
<dbReference type="RefSeq" id="WP_217891728.1">
    <property type="nucleotide sequence ID" value="NZ_JAHSTS010000001.1"/>
</dbReference>
<name>A0ABS6PCC7_9PSED</name>
<sequence>MNRPTPSSDQFPSEEQGTYDPVPTHPEPNSPAHTYRHPQREPATDETEPDKPDPPGA</sequence>
<dbReference type="Proteomes" id="UP000765224">
    <property type="component" value="Unassembled WGS sequence"/>
</dbReference>
<evidence type="ECO:0000313" key="2">
    <source>
        <dbReference type="EMBL" id="MBV4458116.1"/>
    </source>
</evidence>
<feature type="compositionally biased region" description="Polar residues" evidence="1">
    <location>
        <begin position="1"/>
        <end position="16"/>
    </location>
</feature>
<feature type="region of interest" description="Disordered" evidence="1">
    <location>
        <begin position="1"/>
        <end position="57"/>
    </location>
</feature>
<protein>
    <submittedName>
        <fullName evidence="2">Uncharacterized protein</fullName>
    </submittedName>
</protein>